<dbReference type="AlphaFoldDB" id="A0A0F9DN56"/>
<feature type="non-terminal residue" evidence="1">
    <location>
        <position position="1"/>
    </location>
</feature>
<comment type="caution">
    <text evidence="1">The sequence shown here is derived from an EMBL/GenBank/DDBJ whole genome shotgun (WGS) entry which is preliminary data.</text>
</comment>
<dbReference type="EMBL" id="LAZR01040884">
    <property type="protein sequence ID" value="KKL13363.1"/>
    <property type="molecule type" value="Genomic_DNA"/>
</dbReference>
<accession>A0A0F9DN56</accession>
<gene>
    <name evidence="1" type="ORF">LCGC14_2526490</name>
</gene>
<evidence type="ECO:0000313" key="1">
    <source>
        <dbReference type="EMBL" id="KKL13363.1"/>
    </source>
</evidence>
<sequence length="102" mass="11217">MTASLIVAALIAFAVMSAWPLSAVAILLRKDIGDGKVEIHLTTTIVRHSKIDAERIAADHAKRENPDREVVVVTAVQINLFARYKLLDTLPKSVVSWIKDLS</sequence>
<reference evidence="1" key="1">
    <citation type="journal article" date="2015" name="Nature">
        <title>Complex archaea that bridge the gap between prokaryotes and eukaryotes.</title>
        <authorList>
            <person name="Spang A."/>
            <person name="Saw J.H."/>
            <person name="Jorgensen S.L."/>
            <person name="Zaremba-Niedzwiedzka K."/>
            <person name="Martijn J."/>
            <person name="Lind A.E."/>
            <person name="van Eijk R."/>
            <person name="Schleper C."/>
            <person name="Guy L."/>
            <person name="Ettema T.J."/>
        </authorList>
    </citation>
    <scope>NUCLEOTIDE SEQUENCE</scope>
</reference>
<name>A0A0F9DN56_9ZZZZ</name>
<organism evidence="1">
    <name type="scientific">marine sediment metagenome</name>
    <dbReference type="NCBI Taxonomy" id="412755"/>
    <lineage>
        <taxon>unclassified sequences</taxon>
        <taxon>metagenomes</taxon>
        <taxon>ecological metagenomes</taxon>
    </lineage>
</organism>
<proteinExistence type="predicted"/>
<protein>
    <submittedName>
        <fullName evidence="1">Uncharacterized protein</fullName>
    </submittedName>
</protein>